<dbReference type="PANTHER" id="PTHR30388:SF6">
    <property type="entry name" value="XANTHINE DEHYDROGENASE SUBUNIT A-RELATED"/>
    <property type="match status" value="1"/>
</dbReference>
<dbReference type="InterPro" id="IPR052698">
    <property type="entry name" value="MoCofactor_Util/Proc"/>
</dbReference>
<evidence type="ECO:0000313" key="4">
    <source>
        <dbReference type="Proteomes" id="UP000190135"/>
    </source>
</evidence>
<dbReference type="RefSeq" id="WP_078709546.1">
    <property type="nucleotide sequence ID" value="NZ_FUXL01000013.1"/>
</dbReference>
<feature type="domain" description="XdhC- CoxI" evidence="1">
    <location>
        <begin position="12"/>
        <end position="72"/>
    </location>
</feature>
<feature type="domain" description="XdhC Rossmann" evidence="2">
    <location>
        <begin position="120"/>
        <end position="260"/>
    </location>
</feature>
<keyword evidence="4" id="KW-1185">Reference proteome</keyword>
<evidence type="ECO:0000259" key="2">
    <source>
        <dbReference type="Pfam" id="PF13478"/>
    </source>
</evidence>
<name>A0A1T4SR46_9HYPH</name>
<proteinExistence type="predicted"/>
<dbReference type="AlphaFoldDB" id="A0A1T4SR46"/>
<sequence>MSDLIALLRGSLAAGEPAALVEIAEIKGSTPREAGALMLVTPRGIAGTIGGGALEFRAIDAALVMLADGRPDEIMELPLGPELGQCCGGWVSLHLSVADGACLARLERRQAEEAAARPSILIFGAGHVGRALAQALALLPFRISLIDTRAEMLAGLPSEVETHVAALPESLVGEAPAHAAYAVMTHDHALDFLIAEAALRRGDAAYVGMIGSATKREQFRRHLVRGDLGESISRLTLPIGGSSVKDKRPAVIAALAAAEMTSCLLLRQQEIVTDRLAAAPAGCNSAAAG</sequence>
<gene>
    <name evidence="3" type="ORF">SAMN05428963_11344</name>
</gene>
<accession>A0A1T4SR46</accession>
<dbReference type="InterPro" id="IPR003777">
    <property type="entry name" value="XdhC_CoxI"/>
</dbReference>
<dbReference type="Pfam" id="PF13478">
    <property type="entry name" value="XdhC_C"/>
    <property type="match status" value="1"/>
</dbReference>
<dbReference type="Proteomes" id="UP000190135">
    <property type="component" value="Unassembled WGS sequence"/>
</dbReference>
<dbReference type="STRING" id="1365950.SAMN05428963_11344"/>
<dbReference type="SUPFAM" id="SSF51735">
    <property type="entry name" value="NAD(P)-binding Rossmann-fold domains"/>
    <property type="match status" value="1"/>
</dbReference>
<dbReference type="InterPro" id="IPR027051">
    <property type="entry name" value="XdhC_Rossmann_dom"/>
</dbReference>
<organism evidence="3 4">
    <name type="scientific">Consotaella salsifontis</name>
    <dbReference type="NCBI Taxonomy" id="1365950"/>
    <lineage>
        <taxon>Bacteria</taxon>
        <taxon>Pseudomonadati</taxon>
        <taxon>Pseudomonadota</taxon>
        <taxon>Alphaproteobacteria</taxon>
        <taxon>Hyphomicrobiales</taxon>
        <taxon>Aurantimonadaceae</taxon>
        <taxon>Consotaella</taxon>
    </lineage>
</organism>
<evidence type="ECO:0000313" key="3">
    <source>
        <dbReference type="EMBL" id="SKA30626.1"/>
    </source>
</evidence>
<evidence type="ECO:0000259" key="1">
    <source>
        <dbReference type="Pfam" id="PF02625"/>
    </source>
</evidence>
<dbReference type="InterPro" id="IPR036291">
    <property type="entry name" value="NAD(P)-bd_dom_sf"/>
</dbReference>
<dbReference type="OrthoDB" id="61481at2"/>
<dbReference type="EMBL" id="FUXL01000013">
    <property type="protein sequence ID" value="SKA30626.1"/>
    <property type="molecule type" value="Genomic_DNA"/>
</dbReference>
<dbReference type="NCBIfam" id="TIGR02964">
    <property type="entry name" value="xanthine_xdhC"/>
    <property type="match status" value="1"/>
</dbReference>
<reference evidence="3 4" key="1">
    <citation type="submission" date="2017-02" db="EMBL/GenBank/DDBJ databases">
        <authorList>
            <person name="Peterson S.W."/>
        </authorList>
    </citation>
    <scope>NUCLEOTIDE SEQUENCE [LARGE SCALE GENOMIC DNA]</scope>
    <source>
        <strain evidence="3 4">USBA 369</strain>
    </source>
</reference>
<dbReference type="Gene3D" id="3.40.50.720">
    <property type="entry name" value="NAD(P)-binding Rossmann-like Domain"/>
    <property type="match status" value="1"/>
</dbReference>
<dbReference type="Pfam" id="PF02625">
    <property type="entry name" value="XdhC_CoxI"/>
    <property type="match status" value="1"/>
</dbReference>
<dbReference type="InterPro" id="IPR014308">
    <property type="entry name" value="Xanthine_DH_XdhC"/>
</dbReference>
<dbReference type="PANTHER" id="PTHR30388">
    <property type="entry name" value="ALDEHYDE OXIDOREDUCTASE MOLYBDENUM COFACTOR ASSEMBLY PROTEIN"/>
    <property type="match status" value="1"/>
</dbReference>
<protein>
    <submittedName>
        <fullName evidence="3">Molybdenum cofactor sulfurylase</fullName>
    </submittedName>
</protein>